<evidence type="ECO:0000313" key="5">
    <source>
        <dbReference type="Proteomes" id="UP001432222"/>
    </source>
</evidence>
<keyword evidence="4" id="KW-0547">Nucleotide-binding</keyword>
<dbReference type="Pfam" id="PF13581">
    <property type="entry name" value="HATPase_c_2"/>
    <property type="match status" value="1"/>
</dbReference>
<protein>
    <submittedName>
        <fullName evidence="4">ATP-binding protein</fullName>
    </submittedName>
</protein>
<keyword evidence="5" id="KW-1185">Reference proteome</keyword>
<dbReference type="SUPFAM" id="SSF55874">
    <property type="entry name" value="ATPase domain of HSP90 chaperone/DNA topoisomerase II/histidine kinase"/>
    <property type="match status" value="1"/>
</dbReference>
<dbReference type="InterPro" id="IPR003594">
    <property type="entry name" value="HATPase_dom"/>
</dbReference>
<feature type="domain" description="Histidine kinase/HSP90-like ATPase" evidence="3">
    <location>
        <begin position="34"/>
        <end position="133"/>
    </location>
</feature>
<accession>A0ABZ1U5D1</accession>
<evidence type="ECO:0000259" key="3">
    <source>
        <dbReference type="Pfam" id="PF13581"/>
    </source>
</evidence>
<gene>
    <name evidence="4" type="ORF">OHA16_26430</name>
</gene>
<dbReference type="GO" id="GO:0005524">
    <property type="term" value="F:ATP binding"/>
    <property type="evidence" value="ECO:0007669"/>
    <property type="project" value="UniProtKB-KW"/>
</dbReference>
<name>A0ABZ1U5D1_9ACTN</name>
<feature type="region of interest" description="Disordered" evidence="2">
    <location>
        <begin position="1"/>
        <end position="20"/>
    </location>
</feature>
<dbReference type="PANTHER" id="PTHR35526">
    <property type="entry name" value="ANTI-SIGMA-F FACTOR RSBW-RELATED"/>
    <property type="match status" value="1"/>
</dbReference>
<dbReference type="EMBL" id="CP108110">
    <property type="protein sequence ID" value="WUQ86181.1"/>
    <property type="molecule type" value="Genomic_DNA"/>
</dbReference>
<reference evidence="4" key="1">
    <citation type="submission" date="2022-10" db="EMBL/GenBank/DDBJ databases">
        <title>The complete genomes of actinobacterial strains from the NBC collection.</title>
        <authorList>
            <person name="Joergensen T.S."/>
            <person name="Alvarez Arevalo M."/>
            <person name="Sterndorff E.B."/>
            <person name="Faurdal D."/>
            <person name="Vuksanovic O."/>
            <person name="Mourched A.-S."/>
            <person name="Charusanti P."/>
            <person name="Shaw S."/>
            <person name="Blin K."/>
            <person name="Weber T."/>
        </authorList>
    </citation>
    <scope>NUCLEOTIDE SEQUENCE</scope>
    <source>
        <strain evidence="4">NBC_00222</strain>
    </source>
</reference>
<sequence>MISSGNSQDGPEPYGPADGIPAFEARLTRHRRSAQVARNHLREFLQRVPGGRALAGDGQLVLGELVANAVVHARVSPGREIAIRFEVVCDHLRIEVHDASSEKPAIRRTADPEDMSGRGLYLVEALSLEWGYGPRPEGIGKIVWALVSPKGGAE</sequence>
<evidence type="ECO:0000313" key="4">
    <source>
        <dbReference type="EMBL" id="WUQ86181.1"/>
    </source>
</evidence>
<keyword evidence="4" id="KW-0067">ATP-binding</keyword>
<dbReference type="Gene3D" id="3.30.565.10">
    <property type="entry name" value="Histidine kinase-like ATPase, C-terminal domain"/>
    <property type="match status" value="1"/>
</dbReference>
<dbReference type="CDD" id="cd16936">
    <property type="entry name" value="HATPase_RsbW-like"/>
    <property type="match status" value="1"/>
</dbReference>
<keyword evidence="1" id="KW-0808">Transferase</keyword>
<evidence type="ECO:0000256" key="1">
    <source>
        <dbReference type="ARBA" id="ARBA00022527"/>
    </source>
</evidence>
<dbReference type="PANTHER" id="PTHR35526:SF3">
    <property type="entry name" value="ANTI-SIGMA-F FACTOR RSBW"/>
    <property type="match status" value="1"/>
</dbReference>
<organism evidence="4 5">
    <name type="scientific">Kitasatospora purpeofusca</name>
    <dbReference type="NCBI Taxonomy" id="67352"/>
    <lineage>
        <taxon>Bacteria</taxon>
        <taxon>Bacillati</taxon>
        <taxon>Actinomycetota</taxon>
        <taxon>Actinomycetes</taxon>
        <taxon>Kitasatosporales</taxon>
        <taxon>Streptomycetaceae</taxon>
        <taxon>Kitasatospora</taxon>
    </lineage>
</organism>
<dbReference type="RefSeq" id="WP_328956823.1">
    <property type="nucleotide sequence ID" value="NZ_CP108110.1"/>
</dbReference>
<keyword evidence="1" id="KW-0723">Serine/threonine-protein kinase</keyword>
<evidence type="ECO:0000256" key="2">
    <source>
        <dbReference type="SAM" id="MobiDB-lite"/>
    </source>
</evidence>
<dbReference type="InterPro" id="IPR050267">
    <property type="entry name" value="Anti-sigma-factor_SerPK"/>
</dbReference>
<proteinExistence type="predicted"/>
<dbReference type="InterPro" id="IPR036890">
    <property type="entry name" value="HATPase_C_sf"/>
</dbReference>
<dbReference type="Proteomes" id="UP001432222">
    <property type="component" value="Chromosome"/>
</dbReference>
<keyword evidence="1" id="KW-0418">Kinase</keyword>